<protein>
    <submittedName>
        <fullName evidence="4">HPP family protein</fullName>
    </submittedName>
</protein>
<dbReference type="PANTHER" id="PTHR33741">
    <property type="entry name" value="TRANSMEMBRANE PROTEIN DDB_G0269096-RELATED"/>
    <property type="match status" value="1"/>
</dbReference>
<dbReference type="InterPro" id="IPR058581">
    <property type="entry name" value="TM_HPP"/>
</dbReference>
<name>A0A450XGT7_9GAMM</name>
<dbReference type="Pfam" id="PF04982">
    <property type="entry name" value="TM_HPP"/>
    <property type="match status" value="1"/>
</dbReference>
<organism evidence="4">
    <name type="scientific">Candidatus Kentrum sp. MB</name>
    <dbReference type="NCBI Taxonomy" id="2138164"/>
    <lineage>
        <taxon>Bacteria</taxon>
        <taxon>Pseudomonadati</taxon>
        <taxon>Pseudomonadota</taxon>
        <taxon>Gammaproteobacteria</taxon>
        <taxon>Candidatus Kentrum</taxon>
    </lineage>
</organism>
<feature type="transmembrane region" description="Helical" evidence="1">
    <location>
        <begin position="30"/>
        <end position="50"/>
    </location>
</feature>
<feature type="transmembrane region" description="Helical" evidence="1">
    <location>
        <begin position="57"/>
        <end position="76"/>
    </location>
</feature>
<dbReference type="InterPro" id="IPR007065">
    <property type="entry name" value="HPP"/>
</dbReference>
<evidence type="ECO:0000313" key="4">
    <source>
        <dbReference type="EMBL" id="VFK28398.1"/>
    </source>
</evidence>
<proteinExistence type="predicted"/>
<dbReference type="AlphaFoldDB" id="A0A450XGT7"/>
<feature type="domain" description="HPP transmembrane region" evidence="2">
    <location>
        <begin position="27"/>
        <end position="180"/>
    </location>
</feature>
<keyword evidence="1" id="KW-1133">Transmembrane helix</keyword>
<evidence type="ECO:0000259" key="2">
    <source>
        <dbReference type="Pfam" id="PF04982"/>
    </source>
</evidence>
<accession>A0A450XGT7</accession>
<dbReference type="EMBL" id="CAADFQ010000006">
    <property type="protein sequence ID" value="VFK28398.1"/>
    <property type="molecule type" value="Genomic_DNA"/>
</dbReference>
<dbReference type="PANTHER" id="PTHR33741:SF5">
    <property type="entry name" value="TRANSMEMBRANE PROTEIN DDB_G0269096-RELATED"/>
    <property type="match status" value="1"/>
</dbReference>
<feature type="transmembrane region" description="Helical" evidence="1">
    <location>
        <begin position="149"/>
        <end position="170"/>
    </location>
</feature>
<evidence type="ECO:0000313" key="3">
    <source>
        <dbReference type="EMBL" id="VFK23267.1"/>
    </source>
</evidence>
<keyword evidence="1" id="KW-0812">Transmembrane</keyword>
<dbReference type="EMBL" id="CAADFO010000004">
    <property type="protein sequence ID" value="VFK23267.1"/>
    <property type="molecule type" value="Genomic_DNA"/>
</dbReference>
<reference evidence="4" key="1">
    <citation type="submission" date="2019-02" db="EMBL/GenBank/DDBJ databases">
        <authorList>
            <person name="Gruber-Vodicka R. H."/>
            <person name="Seah K. B. B."/>
        </authorList>
    </citation>
    <scope>NUCLEOTIDE SEQUENCE</scope>
    <source>
        <strain evidence="3">BECK_BZ197</strain>
        <strain evidence="5">BECK_BZ198</strain>
        <strain evidence="4">BECK_BZ199</strain>
    </source>
</reference>
<keyword evidence="1" id="KW-0472">Membrane</keyword>
<evidence type="ECO:0000313" key="5">
    <source>
        <dbReference type="EMBL" id="VFK74236.1"/>
    </source>
</evidence>
<sequence>MTRQSSSSPLANFTRFLGIQANPTGHGERFLSALGGGLSILVVVFITRYFAPSDGAVFLVASMGASAVLLFSAPQGPFSQPWPLLVGHLIASAIGVTSAMMLSDPLFAASVAVLATIMAMHYLRCTHPPGAATALTAVVGGPAIHDLGYWFLLVPVGVNVVIMLCMAVLLHYGFPGRRYPASLNH</sequence>
<dbReference type="EMBL" id="CAADGH010000002">
    <property type="protein sequence ID" value="VFK74236.1"/>
    <property type="molecule type" value="Genomic_DNA"/>
</dbReference>
<gene>
    <name evidence="3" type="ORF">BECKMB1821G_GA0114241_100441</name>
    <name evidence="5" type="ORF">BECKMB1821H_GA0114242_100257</name>
    <name evidence="4" type="ORF">BECKMB1821I_GA0114274_100639</name>
</gene>
<evidence type="ECO:0000256" key="1">
    <source>
        <dbReference type="SAM" id="Phobius"/>
    </source>
</evidence>